<dbReference type="GO" id="GO:0015031">
    <property type="term" value="P:protein transport"/>
    <property type="evidence" value="ECO:0007669"/>
    <property type="project" value="UniProtKB-KW"/>
</dbReference>
<evidence type="ECO:0000256" key="2">
    <source>
        <dbReference type="ARBA" id="ARBA00022448"/>
    </source>
</evidence>
<accession>A0A5C3E3Q9</accession>
<keyword evidence="8" id="KW-1185">Reference proteome</keyword>
<dbReference type="InterPro" id="IPR013244">
    <property type="entry name" value="Sec39_domain"/>
</dbReference>
<dbReference type="Pfam" id="PF08314">
    <property type="entry name" value="Sec39"/>
    <property type="match status" value="1"/>
</dbReference>
<name>A0A5C3E3Q9_9BASI</name>
<keyword evidence="3" id="KW-0256">Endoplasmic reticulum</keyword>
<comment type="subcellular location">
    <subcellularLocation>
        <location evidence="1">Endoplasmic reticulum</location>
    </subcellularLocation>
</comment>
<dbReference type="OrthoDB" id="27490at2759"/>
<evidence type="ECO:0000313" key="8">
    <source>
        <dbReference type="Proteomes" id="UP000324022"/>
    </source>
</evidence>
<gene>
    <name evidence="7" type="ORF">UTRI_01727_B</name>
</gene>
<evidence type="ECO:0000256" key="5">
    <source>
        <dbReference type="SAM" id="MobiDB-lite"/>
    </source>
</evidence>
<protein>
    <recommendedName>
        <fullName evidence="6">Sec39 domain-containing protein</fullName>
    </recommendedName>
</protein>
<feature type="compositionally biased region" description="Low complexity" evidence="5">
    <location>
        <begin position="1"/>
        <end position="19"/>
    </location>
</feature>
<sequence>MAATPAGPSTTTTTTITSSPHKHNRTQADRQIQRRWIQLIDDWHSSTSSISTQPFGTASRDQLVEEISQHAQTLCRTIKDKIWLLDAFQLGIHAVLFPESGRSEAEDWEERSRVEQLGQQLLQLAIHSVATPYLRSLKEHNGESSRFEAVQKTMDQFEQCSKRLSVAERLRGITESLALPTLPLALVLDEQSSTLLLCLASLSQGTKLVEPLLKGYPWLVEESADARLAIVSQLLTAGASGREEYAALAAAGLLIGWKDGKEASIWQSAQDVPKLTLQQLVEFYSGLLESLRQTKSDAEANALLEFLSKEWQGSDAQPALAQLQNAIPSTPGARQQQPTASATQPRFDLSSIKTLHNQISTTTDTNREARTQLAKQLLVSNSSSIARQLSQLVDTYDSATVRSFALAVVREATPSEEMARLTAAVLYARPAVGGFRVDLDTPKTLLDEAEAVLAQQVKGREAGGQRVSKLGNALRNALNVDQKSVVPSCQLLALLSSDDAEGLLDAAQQHVEWLREITALVEGQNDKPEMVDLCWIAAFGGAARHPPDSKAEAENQQKSVLDTLLTSFATAHPTPSSLSGRPADRPSTADTSTLRFRAAWDSFFHRTLELCTPLGAFALIPQDDTIRLLLAQILRTGDVDLFDSLNSSSTTTLSASELEDLVLDVSTSLFDQASVASTRSKDIRLSLSILSCLPATSTRASAQKNFIEAACRLSSFKIRSPLHPTLPLTPSEIRATPDKMNLISLLLASQEDAFKSPELVLDLAMRLCCLAPLSVEEKGLVEARTLAMLAESAIAADKFQDASGFVQRLVAKCRQKKMEEKVVELGWKTSLQLAKHPNWTDTPGRISTLGHAMAMCPAQQLYGMLRLWEQLQLQLEAELESGKVFDEGSSRKGGGNGVGAGNWGGGGMGELLTSQTAAAAGLVGSAANLLPLSFSPLSYFNASTPNTKNSRAESGKGVDERTAKLFDFDNLSGASSTNHIDPKDRAVRAARAARDFLGWKGQRDQDESAQSAGGLGGFSFSRGVGWLIGEEKR</sequence>
<evidence type="ECO:0000313" key="7">
    <source>
        <dbReference type="EMBL" id="SPO24755.1"/>
    </source>
</evidence>
<keyword evidence="2" id="KW-0813">Transport</keyword>
<feature type="region of interest" description="Disordered" evidence="5">
    <location>
        <begin position="1"/>
        <end position="30"/>
    </location>
</feature>
<dbReference type="AlphaFoldDB" id="A0A5C3E3Q9"/>
<evidence type="ECO:0000256" key="4">
    <source>
        <dbReference type="ARBA" id="ARBA00022927"/>
    </source>
</evidence>
<dbReference type="GO" id="GO:0070939">
    <property type="term" value="C:Dsl1/NZR complex"/>
    <property type="evidence" value="ECO:0007669"/>
    <property type="project" value="TreeGrafter"/>
</dbReference>
<keyword evidence="4" id="KW-0653">Protein transport</keyword>
<dbReference type="PANTHER" id="PTHR15922">
    <property type="entry name" value="NEUROBLASTOMA-AMPLIFIED SEQUENCE"/>
    <property type="match status" value="1"/>
</dbReference>
<organism evidence="7 8">
    <name type="scientific">Ustilago trichophora</name>
    <dbReference type="NCBI Taxonomy" id="86804"/>
    <lineage>
        <taxon>Eukaryota</taxon>
        <taxon>Fungi</taxon>
        <taxon>Dikarya</taxon>
        <taxon>Basidiomycota</taxon>
        <taxon>Ustilaginomycotina</taxon>
        <taxon>Ustilaginomycetes</taxon>
        <taxon>Ustilaginales</taxon>
        <taxon>Ustilaginaceae</taxon>
        <taxon>Ustilago</taxon>
    </lineage>
</organism>
<dbReference type="GO" id="GO:0006890">
    <property type="term" value="P:retrograde vesicle-mediated transport, Golgi to endoplasmic reticulum"/>
    <property type="evidence" value="ECO:0007669"/>
    <property type="project" value="InterPro"/>
</dbReference>
<evidence type="ECO:0000259" key="6">
    <source>
        <dbReference type="Pfam" id="PF08314"/>
    </source>
</evidence>
<evidence type="ECO:0000256" key="1">
    <source>
        <dbReference type="ARBA" id="ARBA00004240"/>
    </source>
</evidence>
<dbReference type="Proteomes" id="UP000324022">
    <property type="component" value="Unassembled WGS sequence"/>
</dbReference>
<proteinExistence type="predicted"/>
<reference evidence="7 8" key="1">
    <citation type="submission" date="2018-03" db="EMBL/GenBank/DDBJ databases">
        <authorList>
            <person name="Guldener U."/>
        </authorList>
    </citation>
    <scope>NUCLEOTIDE SEQUENCE [LARGE SCALE GENOMIC DNA]</scope>
    <source>
        <strain evidence="7 8">NBRC100155</strain>
    </source>
</reference>
<evidence type="ECO:0000256" key="3">
    <source>
        <dbReference type="ARBA" id="ARBA00022824"/>
    </source>
</evidence>
<dbReference type="EMBL" id="OOIN01000008">
    <property type="protein sequence ID" value="SPO24755.1"/>
    <property type="molecule type" value="Genomic_DNA"/>
</dbReference>
<dbReference type="PANTHER" id="PTHR15922:SF2">
    <property type="entry name" value="NBAS SUBUNIT OF NRZ TETHERING COMPLEX"/>
    <property type="match status" value="1"/>
</dbReference>
<dbReference type="GO" id="GO:0000149">
    <property type="term" value="F:SNARE binding"/>
    <property type="evidence" value="ECO:0007669"/>
    <property type="project" value="TreeGrafter"/>
</dbReference>
<feature type="domain" description="Sec39" evidence="6">
    <location>
        <begin position="612"/>
        <end position="880"/>
    </location>
</feature>